<accession>A0A2K9DRC5</accession>
<dbReference type="EMBL" id="CP025299">
    <property type="protein sequence ID" value="AUG28384.1"/>
    <property type="molecule type" value="Genomic_DNA"/>
</dbReference>
<dbReference type="KEGG" id="mhos:CXR34_02205"/>
<dbReference type="Pfam" id="PF01593">
    <property type="entry name" value="Amino_oxidase"/>
    <property type="match status" value="1"/>
</dbReference>
<dbReference type="InterPro" id="IPR002937">
    <property type="entry name" value="Amino_oxidase"/>
</dbReference>
<evidence type="ECO:0000313" key="3">
    <source>
        <dbReference type="Proteomes" id="UP000233276"/>
    </source>
</evidence>
<dbReference type="AlphaFoldDB" id="A0A2K9DRC5"/>
<dbReference type="InterPro" id="IPR036188">
    <property type="entry name" value="FAD/NAD-bd_sf"/>
</dbReference>
<evidence type="ECO:0000313" key="2">
    <source>
        <dbReference type="EMBL" id="AUG28384.1"/>
    </source>
</evidence>
<dbReference type="PANTHER" id="PTHR42923:SF3">
    <property type="entry name" value="PROTOPORPHYRINOGEN OXIDASE"/>
    <property type="match status" value="1"/>
</dbReference>
<dbReference type="Gene3D" id="3.90.660.20">
    <property type="entry name" value="Protoporphyrinogen oxidase, mitochondrial, domain 2"/>
    <property type="match status" value="1"/>
</dbReference>
<evidence type="ECO:0000259" key="1">
    <source>
        <dbReference type="Pfam" id="PF01593"/>
    </source>
</evidence>
<proteinExistence type="predicted"/>
<dbReference type="Gene3D" id="1.10.3110.10">
    <property type="entry name" value="protoporphyrinogen ix oxidase, domain 3"/>
    <property type="match status" value="1"/>
</dbReference>
<feature type="domain" description="Amine oxidase" evidence="1">
    <location>
        <begin position="25"/>
        <end position="326"/>
    </location>
</feature>
<organism evidence="2 3">
    <name type="scientific">Microbacterium hominis</name>
    <dbReference type="NCBI Taxonomy" id="162426"/>
    <lineage>
        <taxon>Bacteria</taxon>
        <taxon>Bacillati</taxon>
        <taxon>Actinomycetota</taxon>
        <taxon>Actinomycetes</taxon>
        <taxon>Micrococcales</taxon>
        <taxon>Microbacteriaceae</taxon>
        <taxon>Microbacterium</taxon>
    </lineage>
</organism>
<dbReference type="SUPFAM" id="SSF51905">
    <property type="entry name" value="FAD/NAD(P)-binding domain"/>
    <property type="match status" value="1"/>
</dbReference>
<dbReference type="Gene3D" id="3.50.50.60">
    <property type="entry name" value="FAD/NAD(P)-binding domain"/>
    <property type="match status" value="1"/>
</dbReference>
<dbReference type="InterPro" id="IPR050464">
    <property type="entry name" value="Zeta_carotene_desat/Oxidored"/>
</dbReference>
<sequence>MSERAEPTLADRARATRVVVVGGGIAGLTAAWECARIGMPVVLLEAGTRVGGAIETATLDGIDIDLAAEVFSLSAPALADLIDQLELRADVEPAADESVAVAVAAGDGLHVVPLPANRAGIPANVWAPAVRRLVGSAGVWRAYLDRLRPPLTIGRERRLGALVRTRMGARIRDRLVAPLTIGTWGVDPDEIDVDLAVPGLSAALTRAGSLGGAVDQLLPARSEDGAEPPRARRATLRGGMGRLVQALAERLLTLDADIRVGHAVTALSRTETGWLVHVDGGDDAVDRGDDGVPQPLPADIVVLAAGAPAASTLLAPLGVTLDAPARPAREVVTLVMDAGTSAAGPATVYPVPGAMAAASVIDAGAAWPSVRAASGPARRVFRVTVDPDQGGDDPLALAARDLTRLWPGIGAIRASAQRTAFLAPPSSTLGHAERAAALRARIAPLGRIVAVGEDLAGGGISSVVADTIDEVERVRHDVLWGRP</sequence>
<reference evidence="2 3" key="1">
    <citation type="submission" date="2017-12" db="EMBL/GenBank/DDBJ databases">
        <title>Isolation and characterization of estrogens degradatiion strain Microbacterium hominis SJTG1.</title>
        <authorList>
            <person name="Xiong W."/>
            <person name="Yin C."/>
            <person name="Zheng D."/>
            <person name="Liang R."/>
        </authorList>
    </citation>
    <scope>NUCLEOTIDE SEQUENCE [LARGE SCALE GENOMIC DNA]</scope>
    <source>
        <strain evidence="2 3">SJTG1</strain>
    </source>
</reference>
<dbReference type="PANTHER" id="PTHR42923">
    <property type="entry name" value="PROTOPORPHYRINOGEN OXIDASE"/>
    <property type="match status" value="1"/>
</dbReference>
<name>A0A2K9DRC5_9MICO</name>
<protein>
    <submittedName>
        <fullName evidence="2">Amine oxidase</fullName>
    </submittedName>
</protein>
<dbReference type="GO" id="GO:0016491">
    <property type="term" value="F:oxidoreductase activity"/>
    <property type="evidence" value="ECO:0007669"/>
    <property type="project" value="InterPro"/>
</dbReference>
<dbReference type="Proteomes" id="UP000233276">
    <property type="component" value="Chromosome"/>
</dbReference>
<gene>
    <name evidence="2" type="ORF">CXR34_02205</name>
</gene>
<dbReference type="RefSeq" id="WP_101305406.1">
    <property type="nucleotide sequence ID" value="NZ_CP025299.1"/>
</dbReference>